<gene>
    <name evidence="1" type="ORF">APAC_2602</name>
</gene>
<reference evidence="2" key="1">
    <citation type="submission" date="2019-09" db="EMBL/GenBank/DDBJ databases">
        <title>Complete genome sequencing of four Arcobacter species reveals a diverse suite of mobile elements.</title>
        <authorList>
            <person name="On S.L.W."/>
            <person name="Miller W.G."/>
            <person name="Biggs P."/>
            <person name="Cornelius A."/>
            <person name="Vandamme P."/>
        </authorList>
    </citation>
    <scope>NUCLEOTIDE SEQUENCE [LARGE SCALE GENOMIC DNA]</scope>
    <source>
        <strain evidence="2">LMG 26638</strain>
    </source>
</reference>
<sequence>MIKNLLLIAALSLCVNASEINFEKINEEIKVQCTDLGIEALNQTAEFEKQKGYVIAETKNYLTRFSYLNDEKFVNNYVHGQCIEVAFEYLKKNR</sequence>
<protein>
    <submittedName>
        <fullName evidence="1">Uncharacterized protein</fullName>
    </submittedName>
</protein>
<dbReference type="EMBL" id="CP035928">
    <property type="protein sequence ID" value="QEP35643.1"/>
    <property type="molecule type" value="Genomic_DNA"/>
</dbReference>
<dbReference type="Proteomes" id="UP000322726">
    <property type="component" value="Chromosome"/>
</dbReference>
<keyword evidence="2" id="KW-1185">Reference proteome</keyword>
<reference evidence="1 2" key="2">
    <citation type="submission" date="2019-09" db="EMBL/GenBank/DDBJ databases">
        <title>Complete genome sequencing of four Arcobacter species reveals a diverse suite of mobile elements.</title>
        <authorList>
            <person name="Miller W.G."/>
            <person name="Yee E."/>
            <person name="Bono J.L."/>
        </authorList>
    </citation>
    <scope>NUCLEOTIDE SEQUENCE [LARGE SCALE GENOMIC DNA]</scope>
    <source>
        <strain evidence="1 2">LMG 26638</strain>
    </source>
</reference>
<evidence type="ECO:0000313" key="2">
    <source>
        <dbReference type="Proteomes" id="UP000322726"/>
    </source>
</evidence>
<dbReference type="AlphaFoldDB" id="A0A5C2H9Z5"/>
<name>A0A5C2H9Z5_9BACT</name>
<proteinExistence type="predicted"/>
<evidence type="ECO:0000313" key="1">
    <source>
        <dbReference type="EMBL" id="QEP35643.1"/>
    </source>
</evidence>
<dbReference type="KEGG" id="apai:APAC_2602"/>
<organism evidence="1 2">
    <name type="scientific">Malaciobacter pacificus</name>
    <dbReference type="NCBI Taxonomy" id="1080223"/>
    <lineage>
        <taxon>Bacteria</taxon>
        <taxon>Pseudomonadati</taxon>
        <taxon>Campylobacterota</taxon>
        <taxon>Epsilonproteobacteria</taxon>
        <taxon>Campylobacterales</taxon>
        <taxon>Arcobacteraceae</taxon>
        <taxon>Malaciobacter</taxon>
    </lineage>
</organism>
<reference evidence="1 2" key="3">
    <citation type="submission" date="2019-09" db="EMBL/GenBank/DDBJ databases">
        <title>Taxonomic note: a critical rebuttal of the proposed division of the genus Arcobacter into six genera, emended descriptions of Arcobacter anaerophilus and the genus Arcobacter, and an assessment of genus-level boundaries for Epsilonproteobacteria using in silico genomic comparator tools.</title>
        <authorList>
            <person name="On S.L.W."/>
            <person name="Miller W.G."/>
            <person name="Biggs P."/>
            <person name="Cornelius A."/>
            <person name="Vandamme P."/>
        </authorList>
    </citation>
    <scope>NUCLEOTIDE SEQUENCE [LARGE SCALE GENOMIC DNA]</scope>
    <source>
        <strain evidence="1 2">LMG 26638</strain>
    </source>
</reference>
<dbReference type="RefSeq" id="WP_130234528.1">
    <property type="nucleotide sequence ID" value="NZ_BMEF01000026.1"/>
</dbReference>
<accession>A0A5C2H9Z5</accession>